<keyword evidence="7" id="KW-0418">Kinase</keyword>
<dbReference type="InterPro" id="IPR029016">
    <property type="entry name" value="GAF-like_dom_sf"/>
</dbReference>
<dbReference type="EMBL" id="JBBLZC010000015">
    <property type="protein sequence ID" value="MEK0084445.1"/>
    <property type="molecule type" value="Genomic_DNA"/>
</dbReference>
<accession>A0ABU8XTA3</accession>
<dbReference type="InterPro" id="IPR036890">
    <property type="entry name" value="HATPase_C_sf"/>
</dbReference>
<dbReference type="PANTHER" id="PTHR43065">
    <property type="entry name" value="SENSOR HISTIDINE KINASE"/>
    <property type="match status" value="1"/>
</dbReference>
<keyword evidence="3" id="KW-0716">Sensory transduction</keyword>
<dbReference type="PROSITE" id="PS50046">
    <property type="entry name" value="PHYTOCHROME_2"/>
    <property type="match status" value="1"/>
</dbReference>
<dbReference type="Pfam" id="PF07568">
    <property type="entry name" value="HisKA_2"/>
    <property type="match status" value="1"/>
</dbReference>
<dbReference type="PANTHER" id="PTHR43065:SF23">
    <property type="entry name" value="SENSOR HISTIDINE KINASE PDTAS"/>
    <property type="match status" value="1"/>
</dbReference>
<evidence type="ECO:0000313" key="8">
    <source>
        <dbReference type="Proteomes" id="UP001375743"/>
    </source>
</evidence>
<comment type="caution">
    <text evidence="7">The sequence shown here is derived from an EMBL/GenBank/DDBJ whole genome shotgun (WGS) entry which is preliminary data.</text>
</comment>
<gene>
    <name evidence="7" type="ORF">U1T56_14910</name>
</gene>
<dbReference type="Gene3D" id="3.30.450.20">
    <property type="entry name" value="PAS domain"/>
    <property type="match status" value="1"/>
</dbReference>
<dbReference type="GO" id="GO:0016301">
    <property type="term" value="F:kinase activity"/>
    <property type="evidence" value="ECO:0007669"/>
    <property type="project" value="UniProtKB-KW"/>
</dbReference>
<proteinExistence type="inferred from homology"/>
<evidence type="ECO:0000256" key="5">
    <source>
        <dbReference type="ARBA" id="ARBA00023170"/>
    </source>
</evidence>
<evidence type="ECO:0000259" key="6">
    <source>
        <dbReference type="PROSITE" id="PS50046"/>
    </source>
</evidence>
<dbReference type="Pfam" id="PF08446">
    <property type="entry name" value="PAS_2"/>
    <property type="match status" value="1"/>
</dbReference>
<dbReference type="PRINTS" id="PR01033">
    <property type="entry name" value="PHYTOCHROME"/>
</dbReference>
<name>A0ABU8XTA3_9PROT</name>
<dbReference type="SMART" id="SM00065">
    <property type="entry name" value="GAF"/>
    <property type="match status" value="1"/>
</dbReference>
<dbReference type="InterPro" id="IPR003594">
    <property type="entry name" value="HATPase_dom"/>
</dbReference>
<dbReference type="SUPFAM" id="SSF55781">
    <property type="entry name" value="GAF domain-like"/>
    <property type="match status" value="2"/>
</dbReference>
<keyword evidence="5" id="KW-0675">Receptor</keyword>
<dbReference type="SUPFAM" id="SSF55785">
    <property type="entry name" value="PYP-like sensor domain (PAS domain)"/>
    <property type="match status" value="1"/>
</dbReference>
<dbReference type="Gene3D" id="3.30.450.270">
    <property type="match status" value="1"/>
</dbReference>
<reference evidence="7 8" key="1">
    <citation type="submission" date="2024-01" db="EMBL/GenBank/DDBJ databases">
        <title>Multi-omics insights into the function and evolution of sodium benzoate biodegradation pathways in Benzoatithermus flavus gen. nov., sp. nov. from hot spring.</title>
        <authorList>
            <person name="Hu C.-J."/>
            <person name="Li W.-J."/>
        </authorList>
    </citation>
    <scope>NUCLEOTIDE SEQUENCE [LARGE SCALE GENOMIC DNA]</scope>
    <source>
        <strain evidence="7 8">SYSU G07066</strain>
    </source>
</reference>
<protein>
    <submittedName>
        <fullName evidence="7">Histidine kinase dimerization/phosphoacceptor domain -containing protein</fullName>
    </submittedName>
</protein>
<evidence type="ECO:0000256" key="4">
    <source>
        <dbReference type="ARBA" id="ARBA00022991"/>
    </source>
</evidence>
<dbReference type="Pfam" id="PF00360">
    <property type="entry name" value="PHY"/>
    <property type="match status" value="1"/>
</dbReference>
<feature type="domain" description="Phytochrome chromophore attachment site" evidence="6">
    <location>
        <begin position="138"/>
        <end position="292"/>
    </location>
</feature>
<dbReference type="Pfam" id="PF13581">
    <property type="entry name" value="HATPase_c_2"/>
    <property type="match status" value="1"/>
</dbReference>
<dbReference type="InterPro" id="IPR013654">
    <property type="entry name" value="PAS_2"/>
</dbReference>
<comment type="similarity">
    <text evidence="1">In the N-terminal section; belongs to the phytochrome family.</text>
</comment>
<dbReference type="SUPFAM" id="SSF55874">
    <property type="entry name" value="ATPase domain of HSP90 chaperone/DNA topoisomerase II/histidine kinase"/>
    <property type="match status" value="1"/>
</dbReference>
<organism evidence="7 8">
    <name type="scientific">Benzoatithermus flavus</name>
    <dbReference type="NCBI Taxonomy" id="3108223"/>
    <lineage>
        <taxon>Bacteria</taxon>
        <taxon>Pseudomonadati</taxon>
        <taxon>Pseudomonadota</taxon>
        <taxon>Alphaproteobacteria</taxon>
        <taxon>Geminicoccales</taxon>
        <taxon>Geminicoccaceae</taxon>
        <taxon>Benzoatithermus</taxon>
    </lineage>
</organism>
<dbReference type="Pfam" id="PF01590">
    <property type="entry name" value="GAF"/>
    <property type="match status" value="1"/>
</dbReference>
<evidence type="ECO:0000256" key="2">
    <source>
        <dbReference type="ARBA" id="ARBA00022543"/>
    </source>
</evidence>
<dbReference type="InterPro" id="IPR016132">
    <property type="entry name" value="Phyto_chromo_attachment"/>
</dbReference>
<dbReference type="Proteomes" id="UP001375743">
    <property type="component" value="Unassembled WGS sequence"/>
</dbReference>
<dbReference type="Gene3D" id="3.30.565.10">
    <property type="entry name" value="Histidine kinase-like ATPase, C-terminal domain"/>
    <property type="match status" value="1"/>
</dbReference>
<evidence type="ECO:0000313" key="7">
    <source>
        <dbReference type="EMBL" id="MEK0084445.1"/>
    </source>
</evidence>
<dbReference type="InterPro" id="IPR013515">
    <property type="entry name" value="Phytochrome_cen-reg"/>
</dbReference>
<dbReference type="InterPro" id="IPR035965">
    <property type="entry name" value="PAS-like_dom_sf"/>
</dbReference>
<dbReference type="RefSeq" id="WP_418160297.1">
    <property type="nucleotide sequence ID" value="NZ_JBBLZC010000015.1"/>
</dbReference>
<sequence>MGHVENLDLTACDREPIHIPGSIQPHGLLLVADALSHLVQAGAGALEERLKPYWLGQPLDLLLAQEVAPQLASLPADATTVVLERRVRGHGEIFDAVAHRAGEYLVVELDPINPQPIEAVSLLGRLDGFARSFEQSGDITTLCERAAIAFRALTGFDRIMIYRFVDDEAGQVIAEDREPELASFLHHHFPGSDIPRQARALYVRNRVRSIPDVDYVPAPLRPSGFELLDLSDVGLRSVSPVHLQYLRNMEVAAAASFSIVRDGVLWGLVACHHASPRRLPRDVAVAGTALANALARQVQAMEQAAAYDERLRLRSAIDEMATEFSDERSAERIFQDLGTRLCRLLRADGFAYVAGGKAQPHGVGPEPSAMADLTAWALARSPTEPWATRSLSRLYDPAASWPEQASGLLMLPLADEGQALLWFRAEEPETVRWAGNPHEPAVSDDDRPLTPRASFATWVETVRGRSRAWTVEEIDAARRIGRAFAEARINRRIRRLNGELHAALIERDALLQQKNLLMKEIDHRVQNSLQIISSYLSLQAHEAGPGPVADHLNEAKARLSAVALVHRRLYRADQHDIIDLGQYLRELLDDLRTALGREWQPFITSAFAPLLVAGRQAMSIGLVMTELVLNASKYAYGGSPGPIEVRLERHHTKLRLSVKDEGRGRQAVRSSSGFGSRMIAATVGQLKGMLDYDDSPDGFGAVVTVPIES</sequence>
<evidence type="ECO:0000256" key="3">
    <source>
        <dbReference type="ARBA" id="ARBA00022606"/>
    </source>
</evidence>
<dbReference type="InterPro" id="IPR043150">
    <property type="entry name" value="Phytochrome_PHY_sf"/>
</dbReference>
<dbReference type="InterPro" id="IPR011495">
    <property type="entry name" value="Sig_transdc_His_kin_sub2_dim/P"/>
</dbReference>
<keyword evidence="8" id="KW-1185">Reference proteome</keyword>
<evidence type="ECO:0000256" key="1">
    <source>
        <dbReference type="ARBA" id="ARBA00006402"/>
    </source>
</evidence>
<dbReference type="InterPro" id="IPR001294">
    <property type="entry name" value="Phytochrome"/>
</dbReference>
<dbReference type="Gene3D" id="3.30.450.40">
    <property type="match status" value="1"/>
</dbReference>
<keyword evidence="2" id="KW-0600">Photoreceptor protein</keyword>
<dbReference type="InterPro" id="IPR003018">
    <property type="entry name" value="GAF"/>
</dbReference>
<keyword evidence="4" id="KW-0157">Chromophore</keyword>
<keyword evidence="7" id="KW-0808">Transferase</keyword>